<keyword evidence="1" id="KW-0645">Protease</keyword>
<protein>
    <submittedName>
        <fullName evidence="1">S16 family serine protease</fullName>
        <ecNumber evidence="1">3.4.21.-</ecNumber>
    </submittedName>
</protein>
<accession>A0ACC6V310</accession>
<dbReference type="EMBL" id="JZWT02000023">
    <property type="protein sequence ID" value="MFB6491161.1"/>
    <property type="molecule type" value="Genomic_DNA"/>
</dbReference>
<organism evidence="1 2">
    <name type="scientific">Thermoproteus sp. AZ2</name>
    <dbReference type="NCBI Taxonomy" id="1609232"/>
    <lineage>
        <taxon>Archaea</taxon>
        <taxon>Thermoproteota</taxon>
        <taxon>Thermoprotei</taxon>
        <taxon>Thermoproteales</taxon>
        <taxon>Thermoproteaceae</taxon>
        <taxon>Thermoproteus</taxon>
    </lineage>
</organism>
<dbReference type="EC" id="3.4.21.-" evidence="1"/>
<reference evidence="1" key="1">
    <citation type="submission" date="2024-07" db="EMBL/GenBank/DDBJ databases">
        <title>Metagenome and Metagenome-Assembled Genomes of Archaea from a hot spring from the geothermal field of Los Azufres, Mexico.</title>
        <authorList>
            <person name="Marin-Paredes R."/>
            <person name="Martinez-Romero E."/>
            <person name="Servin-Garciduenas L.E."/>
        </authorList>
    </citation>
    <scope>NUCLEOTIDE SEQUENCE</scope>
</reference>
<dbReference type="Proteomes" id="UP000033636">
    <property type="component" value="Unassembled WGS sequence"/>
</dbReference>
<gene>
    <name evidence="1" type="ORF">TU35_008015</name>
</gene>
<evidence type="ECO:0000313" key="2">
    <source>
        <dbReference type="Proteomes" id="UP000033636"/>
    </source>
</evidence>
<comment type="caution">
    <text evidence="1">The sequence shown here is derived from an EMBL/GenBank/DDBJ whole genome shotgun (WGS) entry which is preliminary data.</text>
</comment>
<keyword evidence="1" id="KW-0378">Hydrolase</keyword>
<evidence type="ECO:0000313" key="1">
    <source>
        <dbReference type="EMBL" id="MFB6491161.1"/>
    </source>
</evidence>
<sequence length="568" mass="59459">MRRGVLIALALAALAAVAVALSLAPLSPGEQLRVVGTYTINALAVSSSGGGAVVPIEVTLLTPGNGRAYVAGVPEAGEGFGPSAQIALYVASRLAGVSPSNYTALIRVKALQSSVGGPSASGYITAALFALMKGLPLRNDTAMTGIILPDGTIGWVGGVQYKVEAAAQNGIKYVLVPLGEQGEAAGVSGVEVIPIATIQQAIYYLTGYNVTSPYNASSLNPAVFDNVSRELYEEVLAIYENATGPSASQYANMSQIEALAASGQYYVAASLLYSSLVNYYDGLVSRGSANSSALYNEALSLAKEYESVVKKIPITSNNLGIIIGLYERIYQVYQEANSSSPDVGLMYARVVTLPPWIDAARELAYGRAVNESALADMAEAYLQYAYVMYSYVETTYGSQLPSQYVAQLDQSFGLAQSLYSAGHYLAALAASLDTIAFSENLLAAPGADSLVGVERQVALQNAYRAAACGSPDILPLSYIQLGDYYNGSDNVTALYLYESASMYAAAIGDILCSPGPAYEVTYSPPPSVSVPAPPLRLSSSPQSAMDYIAPAVILAFAISVAVIMLKKR</sequence>
<proteinExistence type="predicted"/>
<name>A0ACC6V310_9CREN</name>